<reference evidence="2 3" key="1">
    <citation type="submission" date="2024-07" db="EMBL/GenBank/DDBJ databases">
        <title>Enhanced genomic and transcriptomic resources for Trichinella pseudospiralis and T. spiralis underpin the discovery of pronounced molecular differences between stages and species.</title>
        <authorList>
            <person name="Pasi K.K."/>
            <person name="La Rosa G."/>
            <person name="Gomez-Morales M.A."/>
            <person name="Tosini F."/>
            <person name="Sumanam S."/>
            <person name="Young N.D."/>
            <person name="Chang B.C."/>
            <person name="Robin G.B."/>
        </authorList>
    </citation>
    <scope>NUCLEOTIDE SEQUENCE [LARGE SCALE GENOMIC DNA]</scope>
    <source>
        <strain evidence="2">ISS534</strain>
    </source>
</reference>
<name>A0ABR3KBG1_TRISP</name>
<evidence type="ECO:0000313" key="3">
    <source>
        <dbReference type="Proteomes" id="UP001558632"/>
    </source>
</evidence>
<comment type="caution">
    <text evidence="2">The sequence shown here is derived from an EMBL/GenBank/DDBJ whole genome shotgun (WGS) entry which is preliminary data.</text>
</comment>
<evidence type="ECO:0000313" key="2">
    <source>
        <dbReference type="EMBL" id="KAL1233520.1"/>
    </source>
</evidence>
<protein>
    <submittedName>
        <fullName evidence="2">Acetaldehyde dehydrogenase</fullName>
    </submittedName>
</protein>
<keyword evidence="3" id="KW-1185">Reference proteome</keyword>
<feature type="region of interest" description="Disordered" evidence="1">
    <location>
        <begin position="1"/>
        <end position="91"/>
    </location>
</feature>
<gene>
    <name evidence="2" type="ORF">TSPI_01043</name>
</gene>
<sequence>MEPVSGKTSKRLTSRFSNANKFTGESSSTVGPFNADIDRLGRSSEQRAGERCREATRKTVILMNGDKPGLAEPTGRSSSLPVSPWAAPEKN</sequence>
<organism evidence="2 3">
    <name type="scientific">Trichinella spiralis</name>
    <name type="common">Trichina worm</name>
    <dbReference type="NCBI Taxonomy" id="6334"/>
    <lineage>
        <taxon>Eukaryota</taxon>
        <taxon>Metazoa</taxon>
        <taxon>Ecdysozoa</taxon>
        <taxon>Nematoda</taxon>
        <taxon>Enoplea</taxon>
        <taxon>Dorylaimia</taxon>
        <taxon>Trichinellida</taxon>
        <taxon>Trichinellidae</taxon>
        <taxon>Trichinella</taxon>
    </lineage>
</organism>
<dbReference type="EMBL" id="JBEUSY010000437">
    <property type="protein sequence ID" value="KAL1233520.1"/>
    <property type="molecule type" value="Genomic_DNA"/>
</dbReference>
<proteinExistence type="predicted"/>
<feature type="compositionally biased region" description="Basic and acidic residues" evidence="1">
    <location>
        <begin position="36"/>
        <end position="57"/>
    </location>
</feature>
<dbReference type="Proteomes" id="UP001558632">
    <property type="component" value="Unassembled WGS sequence"/>
</dbReference>
<evidence type="ECO:0000256" key="1">
    <source>
        <dbReference type="SAM" id="MobiDB-lite"/>
    </source>
</evidence>
<feature type="compositionally biased region" description="Polar residues" evidence="1">
    <location>
        <begin position="14"/>
        <end position="31"/>
    </location>
</feature>
<accession>A0ABR3KBG1</accession>